<dbReference type="AlphaFoldDB" id="A0A5C6FK00"/>
<accession>A0A5C6FK00</accession>
<reference evidence="5 6" key="1">
    <citation type="submission" date="2019-02" db="EMBL/GenBank/DDBJ databases">
        <title>Deep-cultivation of Planctomycetes and their phenomic and genomic characterization uncovers novel biology.</title>
        <authorList>
            <person name="Wiegand S."/>
            <person name="Jogler M."/>
            <person name="Boedeker C."/>
            <person name="Pinto D."/>
            <person name="Vollmers J."/>
            <person name="Rivas-Marin E."/>
            <person name="Kohn T."/>
            <person name="Peeters S.H."/>
            <person name="Heuer A."/>
            <person name="Rast P."/>
            <person name="Oberbeckmann S."/>
            <person name="Bunk B."/>
            <person name="Jeske O."/>
            <person name="Meyerdierks A."/>
            <person name="Storesund J.E."/>
            <person name="Kallscheuer N."/>
            <person name="Luecker S."/>
            <person name="Lage O.M."/>
            <person name="Pohl T."/>
            <person name="Merkel B.J."/>
            <person name="Hornburger P."/>
            <person name="Mueller R.-W."/>
            <person name="Bruemmer F."/>
            <person name="Labrenz M."/>
            <person name="Spormann A.M."/>
            <person name="Op Den Camp H."/>
            <person name="Overmann J."/>
            <person name="Amann R."/>
            <person name="Jetten M.S.M."/>
            <person name="Mascher T."/>
            <person name="Medema M.H."/>
            <person name="Devos D.P."/>
            <person name="Kaster A.-K."/>
            <person name="Ovreas L."/>
            <person name="Rohde M."/>
            <person name="Galperin M.Y."/>
            <person name="Jogler C."/>
        </authorList>
    </citation>
    <scope>NUCLEOTIDE SEQUENCE [LARGE SCALE GENOMIC DNA]</scope>
    <source>
        <strain evidence="5 6">Poly51</strain>
    </source>
</reference>
<sequence>MSTMTLTSHAIVLLAKLFSGFTVRWVDCQPDTCQRIYFANHTSHLDAVVLWSALPRELRAVTRPVAAKDYWSSSWFKQHLAHSFNALLVDRKEIKVHKSPIDIMLKQMGDVYSLIMFPEGGRSSGESEMTDFKSGLFYMAKKRPDLELVPVYIDNVNRILPRGEILPVPLLSCITIGPPIFLETGEPKHVFLKRAKASVQRLKEL</sequence>
<evidence type="ECO:0000259" key="4">
    <source>
        <dbReference type="SMART" id="SM00563"/>
    </source>
</evidence>
<dbReference type="GO" id="GO:0003841">
    <property type="term" value="F:1-acylglycerol-3-phosphate O-acyltransferase activity"/>
    <property type="evidence" value="ECO:0007669"/>
    <property type="project" value="TreeGrafter"/>
</dbReference>
<evidence type="ECO:0000313" key="5">
    <source>
        <dbReference type="EMBL" id="TWU60387.1"/>
    </source>
</evidence>
<dbReference type="PANTHER" id="PTHR10434">
    <property type="entry name" value="1-ACYL-SN-GLYCEROL-3-PHOSPHATE ACYLTRANSFERASE"/>
    <property type="match status" value="1"/>
</dbReference>
<dbReference type="EMBL" id="SJPW01000001">
    <property type="protein sequence ID" value="TWU60387.1"/>
    <property type="molecule type" value="Genomic_DNA"/>
</dbReference>
<dbReference type="SMART" id="SM00563">
    <property type="entry name" value="PlsC"/>
    <property type="match status" value="1"/>
</dbReference>
<evidence type="ECO:0000313" key="6">
    <source>
        <dbReference type="Proteomes" id="UP000318288"/>
    </source>
</evidence>
<gene>
    <name evidence="5" type="ORF">Poly51_06620</name>
</gene>
<name>A0A5C6FK00_9BACT</name>
<dbReference type="Pfam" id="PF01553">
    <property type="entry name" value="Acyltransferase"/>
    <property type="match status" value="1"/>
</dbReference>
<feature type="domain" description="Phospholipid/glycerol acyltransferase" evidence="4">
    <location>
        <begin position="35"/>
        <end position="156"/>
    </location>
</feature>
<organism evidence="5 6">
    <name type="scientific">Rubripirellula tenax</name>
    <dbReference type="NCBI Taxonomy" id="2528015"/>
    <lineage>
        <taxon>Bacteria</taxon>
        <taxon>Pseudomonadati</taxon>
        <taxon>Planctomycetota</taxon>
        <taxon>Planctomycetia</taxon>
        <taxon>Pirellulales</taxon>
        <taxon>Pirellulaceae</taxon>
        <taxon>Rubripirellula</taxon>
    </lineage>
</organism>
<proteinExistence type="predicted"/>
<dbReference type="CDD" id="cd07989">
    <property type="entry name" value="LPLAT_AGPAT-like"/>
    <property type="match status" value="1"/>
</dbReference>
<keyword evidence="3 5" id="KW-0012">Acyltransferase</keyword>
<keyword evidence="6" id="KW-1185">Reference proteome</keyword>
<evidence type="ECO:0000256" key="1">
    <source>
        <dbReference type="ARBA" id="ARBA00005189"/>
    </source>
</evidence>
<protein>
    <submittedName>
        <fullName evidence="5">2-acyl-glycerophospho-ethanolamine acyltransferase</fullName>
    </submittedName>
</protein>
<dbReference type="SUPFAM" id="SSF69593">
    <property type="entry name" value="Glycerol-3-phosphate (1)-acyltransferase"/>
    <property type="match status" value="1"/>
</dbReference>
<evidence type="ECO:0000256" key="2">
    <source>
        <dbReference type="ARBA" id="ARBA00022679"/>
    </source>
</evidence>
<dbReference type="InterPro" id="IPR002123">
    <property type="entry name" value="Plipid/glycerol_acylTrfase"/>
</dbReference>
<comment type="caution">
    <text evidence="5">The sequence shown here is derived from an EMBL/GenBank/DDBJ whole genome shotgun (WGS) entry which is preliminary data.</text>
</comment>
<dbReference type="Proteomes" id="UP000318288">
    <property type="component" value="Unassembled WGS sequence"/>
</dbReference>
<dbReference type="GO" id="GO:0006654">
    <property type="term" value="P:phosphatidic acid biosynthetic process"/>
    <property type="evidence" value="ECO:0007669"/>
    <property type="project" value="TreeGrafter"/>
</dbReference>
<evidence type="ECO:0000256" key="3">
    <source>
        <dbReference type="ARBA" id="ARBA00023315"/>
    </source>
</evidence>
<comment type="pathway">
    <text evidence="1">Lipid metabolism.</text>
</comment>
<dbReference type="PANTHER" id="PTHR10434:SF11">
    <property type="entry name" value="1-ACYL-SN-GLYCEROL-3-PHOSPHATE ACYLTRANSFERASE"/>
    <property type="match status" value="1"/>
</dbReference>
<keyword evidence="2 5" id="KW-0808">Transferase</keyword>